<accession>A0A936EZH2</accession>
<feature type="domain" description="TsaA-like" evidence="3">
    <location>
        <begin position="22"/>
        <end position="152"/>
    </location>
</feature>
<keyword evidence="4" id="KW-0808">Transferase</keyword>
<comment type="similarity">
    <text evidence="2">Belongs to the tRNA methyltransferase O family.</text>
</comment>
<evidence type="ECO:0000256" key="2">
    <source>
        <dbReference type="ARBA" id="ARBA00033753"/>
    </source>
</evidence>
<dbReference type="Pfam" id="PF01980">
    <property type="entry name" value="TrmO_N"/>
    <property type="match status" value="1"/>
</dbReference>
<evidence type="ECO:0000259" key="3">
    <source>
        <dbReference type="PROSITE" id="PS51668"/>
    </source>
</evidence>
<dbReference type="InterPro" id="IPR023370">
    <property type="entry name" value="TrmO-like_N"/>
</dbReference>
<name>A0A936EZH2_9BACT</name>
<keyword evidence="1" id="KW-0949">S-adenosyl-L-methionine</keyword>
<evidence type="ECO:0000256" key="1">
    <source>
        <dbReference type="ARBA" id="ARBA00022691"/>
    </source>
</evidence>
<keyword evidence="4" id="KW-0489">Methyltransferase</keyword>
<dbReference type="EMBL" id="JADKCH010000001">
    <property type="protein sequence ID" value="MBK8571106.1"/>
    <property type="molecule type" value="Genomic_DNA"/>
</dbReference>
<gene>
    <name evidence="4" type="ORF">IPN91_00400</name>
</gene>
<dbReference type="PROSITE" id="PS51668">
    <property type="entry name" value="TSAA_2"/>
    <property type="match status" value="1"/>
</dbReference>
<dbReference type="Gene3D" id="2.40.30.70">
    <property type="entry name" value="YaeB-like"/>
    <property type="match status" value="1"/>
</dbReference>
<dbReference type="GO" id="GO:0008168">
    <property type="term" value="F:methyltransferase activity"/>
    <property type="evidence" value="ECO:0007669"/>
    <property type="project" value="UniProtKB-KW"/>
</dbReference>
<dbReference type="InterPro" id="IPR036413">
    <property type="entry name" value="YaeB-like_sf"/>
</dbReference>
<evidence type="ECO:0000313" key="5">
    <source>
        <dbReference type="Proteomes" id="UP000709959"/>
    </source>
</evidence>
<organism evidence="4 5">
    <name type="scientific">Candidatus Geothrix odensensis</name>
    <dbReference type="NCBI Taxonomy" id="2954440"/>
    <lineage>
        <taxon>Bacteria</taxon>
        <taxon>Pseudomonadati</taxon>
        <taxon>Acidobacteriota</taxon>
        <taxon>Holophagae</taxon>
        <taxon>Holophagales</taxon>
        <taxon>Holophagaceae</taxon>
        <taxon>Geothrix</taxon>
    </lineage>
</organism>
<evidence type="ECO:0000313" key="4">
    <source>
        <dbReference type="EMBL" id="MBK8571106.1"/>
    </source>
</evidence>
<comment type="caution">
    <text evidence="4">The sequence shown here is derived from an EMBL/GenBank/DDBJ whole genome shotgun (WGS) entry which is preliminary data.</text>
</comment>
<dbReference type="Proteomes" id="UP000709959">
    <property type="component" value="Unassembled WGS sequence"/>
</dbReference>
<dbReference type="GO" id="GO:0032259">
    <property type="term" value="P:methylation"/>
    <property type="evidence" value="ECO:0007669"/>
    <property type="project" value="UniProtKB-KW"/>
</dbReference>
<sequence>MTGHTPETLADPSRPPSVAFTLRPIGIVHQAPKKPVRPPKYFAPIQRATLELFRPYLPGLAGLYEGVELWVVTCHAPSGQVPADAWQGGDGVPGVFATTTVERPNPIEFLRARLVDIDRERGLLQVVGLDVEEGAALLDIRLATSPHHRLTRPGE</sequence>
<dbReference type="AlphaFoldDB" id="A0A936EZH2"/>
<protein>
    <submittedName>
        <fullName evidence="4">SAM-dependent methyltransferase</fullName>
    </submittedName>
</protein>
<dbReference type="InterPro" id="IPR036414">
    <property type="entry name" value="YaeB_N_sf"/>
</dbReference>
<reference evidence="4 5" key="1">
    <citation type="submission" date="2020-10" db="EMBL/GenBank/DDBJ databases">
        <title>Connecting structure to function with the recovery of over 1000 high-quality activated sludge metagenome-assembled genomes encoding full-length rRNA genes using long-read sequencing.</title>
        <authorList>
            <person name="Singleton C.M."/>
            <person name="Petriglieri F."/>
            <person name="Kristensen J.M."/>
            <person name="Kirkegaard R.H."/>
            <person name="Michaelsen T.Y."/>
            <person name="Andersen M.H."/>
            <person name="Karst S.M."/>
            <person name="Dueholm M.S."/>
            <person name="Nielsen P.H."/>
            <person name="Albertsen M."/>
        </authorList>
    </citation>
    <scope>NUCLEOTIDE SEQUENCE [LARGE SCALE GENOMIC DNA]</scope>
    <source>
        <strain evidence="4">OdNE_18-Q3-R46-58_MAXAC.008</strain>
    </source>
</reference>
<proteinExistence type="inferred from homology"/>
<dbReference type="SUPFAM" id="SSF118196">
    <property type="entry name" value="YaeB-like"/>
    <property type="match status" value="1"/>
</dbReference>